<keyword evidence="1" id="KW-0732">Signal</keyword>
<evidence type="ECO:0000313" key="3">
    <source>
        <dbReference type="Proteomes" id="UP001500279"/>
    </source>
</evidence>
<feature type="chain" id="PRO_5047397175" evidence="1">
    <location>
        <begin position="22"/>
        <end position="165"/>
    </location>
</feature>
<reference evidence="3" key="1">
    <citation type="journal article" date="2019" name="Int. J. Syst. Evol. Microbiol.">
        <title>The Global Catalogue of Microorganisms (GCM) 10K type strain sequencing project: providing services to taxonomists for standard genome sequencing and annotation.</title>
        <authorList>
            <consortium name="The Broad Institute Genomics Platform"/>
            <consortium name="The Broad Institute Genome Sequencing Center for Infectious Disease"/>
            <person name="Wu L."/>
            <person name="Ma J."/>
        </authorList>
    </citation>
    <scope>NUCLEOTIDE SEQUENCE [LARGE SCALE GENOMIC DNA]</scope>
    <source>
        <strain evidence="3">JCM 15503</strain>
    </source>
</reference>
<keyword evidence="3" id="KW-1185">Reference proteome</keyword>
<proteinExistence type="predicted"/>
<organism evidence="2 3">
    <name type="scientific">Ideonella azotifigens</name>
    <dbReference type="NCBI Taxonomy" id="513160"/>
    <lineage>
        <taxon>Bacteria</taxon>
        <taxon>Pseudomonadati</taxon>
        <taxon>Pseudomonadota</taxon>
        <taxon>Betaproteobacteria</taxon>
        <taxon>Burkholderiales</taxon>
        <taxon>Sphaerotilaceae</taxon>
        <taxon>Ideonella</taxon>
    </lineage>
</organism>
<comment type="caution">
    <text evidence="2">The sequence shown here is derived from an EMBL/GenBank/DDBJ whole genome shotgun (WGS) entry which is preliminary data.</text>
</comment>
<feature type="signal peptide" evidence="1">
    <location>
        <begin position="1"/>
        <end position="21"/>
    </location>
</feature>
<sequence length="165" mass="17643">MRQTFFLTVLAGISNMAAASAVCLDRNSGQPTDLTSIANKLSDLDHGPLIKAASLSVDINRDGANELIVRSSDEACGSGGCFFSVFDGKTGRNLGEQFGGMLYFHEPFTNGWPVLEVYGHSSAESGTFATWVMEGGRYLAVADVFLQGALLKQHVDKLQSMCSIP</sequence>
<evidence type="ECO:0000313" key="2">
    <source>
        <dbReference type="EMBL" id="GAA0760316.1"/>
    </source>
</evidence>
<evidence type="ECO:0000256" key="1">
    <source>
        <dbReference type="SAM" id="SignalP"/>
    </source>
</evidence>
<protein>
    <submittedName>
        <fullName evidence="2">Uncharacterized protein</fullName>
    </submittedName>
</protein>
<gene>
    <name evidence="2" type="ORF">GCM10009107_42720</name>
</gene>
<accession>A0ABP3VKJ1</accession>
<dbReference type="EMBL" id="BAAAEW010000026">
    <property type="protein sequence ID" value="GAA0760316.1"/>
    <property type="molecule type" value="Genomic_DNA"/>
</dbReference>
<dbReference type="Proteomes" id="UP001500279">
    <property type="component" value="Unassembled WGS sequence"/>
</dbReference>
<name>A0ABP3VKJ1_9BURK</name>